<dbReference type="Gene3D" id="3.30.40.10">
    <property type="entry name" value="Zinc/RING finger domain, C3HC4 (zinc finger)"/>
    <property type="match status" value="1"/>
</dbReference>
<dbReference type="FunFam" id="3.30.40.10:FF:000856">
    <property type="entry name" value="RBR-type E3 ubiquitin transferase"/>
    <property type="match status" value="1"/>
</dbReference>
<evidence type="ECO:0000256" key="8">
    <source>
        <dbReference type="ARBA" id="ARBA00022833"/>
    </source>
</evidence>
<feature type="region of interest" description="Disordered" evidence="10">
    <location>
        <begin position="672"/>
        <end position="715"/>
    </location>
</feature>
<accession>A0A9N9WV25</accession>
<keyword evidence="5" id="KW-0677">Repeat</keyword>
<sequence length="715" mass="77969">MRRNRSSFTFPDFSLRRFLLQARAVRGSPTLGNRCDIEKAASSSSKGEKSSSSTSSKHNNNNNNTNDSTSQCSGTSTHTDRISFVFIEKSPKCSRNKSQSSTVKETKVCENLQECQLCYMKYEQPDDMYTMLNCKHSACRVCLERYLTIEITESRTDIACPQCTDSMHPSDIQTLLKPHPNVISKYEDFMVRRVLLADPDSRWCPAPDCSYAVIATGCASCPRLKCERPGCNLQFCYHCKAEWHPDQTCDAARAARHSPMRQTSGSSQDSQHRDDIKPCPRCQVLIVKIDDGSCNHMVCAVCGSEFCWLCKKEITDLHYLSPSGCTFWGTKPWSRKKKLLWQLGTLVGAPVMIALVAGIAVPAMIIGIPVWVGRKLHARYKGVSKHRRNCAVMGGVAASMLVSPVLAGLAVAIGVPILLFYVYGVVPVSLCRAGCGVSTSRDGVKFEFDEDEDVSNNKQHGDTQSVDAVSRIGATSIGEVSLSVASHLGVSSGNAPSASVRESTTALAGSINGHKLEVQADISETASAVTQVSEKSGSASTKALAGSILSYKQGNCDQVGEDGTSERVRFDNMIYVLDGQYTAPLDQDMAADKASLGSTRSFRSSDLDSTSISSMHKRIIQRIPAKLNATQHRTMSLDSNTGSNNIPESLEPDEQIIDMPPITISQEYNDALNNKLSPTPSTTKIGKSPQPNKKESKTNLFRSIFFSSNSSNSKS</sequence>
<dbReference type="GO" id="GO:0061630">
    <property type="term" value="F:ubiquitin protein ligase activity"/>
    <property type="evidence" value="ECO:0007669"/>
    <property type="project" value="UniProtKB-EC"/>
</dbReference>
<feature type="compositionally biased region" description="Low complexity" evidence="10">
    <location>
        <begin position="699"/>
        <end position="715"/>
    </location>
</feature>
<feature type="transmembrane region" description="Helical" evidence="11">
    <location>
        <begin position="339"/>
        <end position="372"/>
    </location>
</feature>
<dbReference type="SMART" id="SM00184">
    <property type="entry name" value="RING"/>
    <property type="match status" value="1"/>
</dbReference>
<dbReference type="GO" id="GO:0008270">
    <property type="term" value="F:zinc ion binding"/>
    <property type="evidence" value="ECO:0007669"/>
    <property type="project" value="UniProtKB-KW"/>
</dbReference>
<reference evidence="14" key="2">
    <citation type="submission" date="2022-10" db="EMBL/GenBank/DDBJ databases">
        <authorList>
            <consortium name="ENA_rothamsted_submissions"/>
            <consortium name="culmorum"/>
            <person name="King R."/>
        </authorList>
    </citation>
    <scope>NUCLEOTIDE SEQUENCE</scope>
</reference>
<keyword evidence="15" id="KW-1185">Reference proteome</keyword>
<dbReference type="GO" id="GO:0016567">
    <property type="term" value="P:protein ubiquitination"/>
    <property type="evidence" value="ECO:0007669"/>
    <property type="project" value="InterPro"/>
</dbReference>
<evidence type="ECO:0000256" key="5">
    <source>
        <dbReference type="ARBA" id="ARBA00022737"/>
    </source>
</evidence>
<evidence type="ECO:0000256" key="9">
    <source>
        <dbReference type="PROSITE-ProRule" id="PRU00175"/>
    </source>
</evidence>
<keyword evidence="11" id="KW-0472">Membrane</keyword>
<gene>
    <name evidence="14" type="ORF">CHIRRI_LOCUS9378</name>
</gene>
<dbReference type="InterPro" id="IPR002867">
    <property type="entry name" value="IBR_dom"/>
</dbReference>
<keyword evidence="7" id="KW-0833">Ubl conjugation pathway</keyword>
<evidence type="ECO:0000259" key="12">
    <source>
        <dbReference type="PROSITE" id="PS50089"/>
    </source>
</evidence>
<evidence type="ECO:0000313" key="15">
    <source>
        <dbReference type="Proteomes" id="UP001153620"/>
    </source>
</evidence>
<dbReference type="InterPro" id="IPR001841">
    <property type="entry name" value="Znf_RING"/>
</dbReference>
<dbReference type="AlphaFoldDB" id="A0A9N9WV25"/>
<feature type="compositionally biased region" description="Polar residues" evidence="10">
    <location>
        <begin position="672"/>
        <end position="691"/>
    </location>
</feature>
<evidence type="ECO:0000313" key="14">
    <source>
        <dbReference type="EMBL" id="CAG9806523.1"/>
    </source>
</evidence>
<feature type="transmembrane region" description="Helical" evidence="11">
    <location>
        <begin position="392"/>
        <end position="423"/>
    </location>
</feature>
<dbReference type="PROSITE" id="PS50089">
    <property type="entry name" value="ZF_RING_2"/>
    <property type="match status" value="1"/>
</dbReference>
<dbReference type="FunFam" id="2.20.25.20:FF:000004">
    <property type="entry name" value="RBR-type E3 ubiquitin transferase"/>
    <property type="match status" value="1"/>
</dbReference>
<keyword evidence="11" id="KW-1133">Transmembrane helix</keyword>
<dbReference type="CDD" id="cd20355">
    <property type="entry name" value="Rcat_RBR_RNF19"/>
    <property type="match status" value="1"/>
</dbReference>
<evidence type="ECO:0000259" key="13">
    <source>
        <dbReference type="PROSITE" id="PS51873"/>
    </source>
</evidence>
<name>A0A9N9WV25_9DIPT</name>
<proteinExistence type="predicted"/>
<dbReference type="SMART" id="SM00647">
    <property type="entry name" value="IBR"/>
    <property type="match status" value="2"/>
</dbReference>
<dbReference type="Proteomes" id="UP001153620">
    <property type="component" value="Chromosome 3"/>
</dbReference>
<dbReference type="Pfam" id="PF22191">
    <property type="entry name" value="IBR_1"/>
    <property type="match status" value="1"/>
</dbReference>
<feature type="region of interest" description="Disordered" evidence="10">
    <location>
        <begin position="31"/>
        <end position="76"/>
    </location>
</feature>
<evidence type="ECO:0000256" key="7">
    <source>
        <dbReference type="ARBA" id="ARBA00022786"/>
    </source>
</evidence>
<dbReference type="SUPFAM" id="SSF57850">
    <property type="entry name" value="RING/U-box"/>
    <property type="match status" value="3"/>
</dbReference>
<protein>
    <recommendedName>
        <fullName evidence="2">RBR-type E3 ubiquitin transferase</fullName>
        <ecNumber evidence="2">2.3.2.31</ecNumber>
    </recommendedName>
</protein>
<dbReference type="Gene3D" id="1.20.120.1750">
    <property type="match status" value="1"/>
</dbReference>
<evidence type="ECO:0000256" key="6">
    <source>
        <dbReference type="ARBA" id="ARBA00022771"/>
    </source>
</evidence>
<dbReference type="OrthoDB" id="1431934at2759"/>
<dbReference type="EC" id="2.3.2.31" evidence="2"/>
<keyword evidence="3" id="KW-0808">Transferase</keyword>
<comment type="catalytic activity">
    <reaction evidence="1">
        <text>[E2 ubiquitin-conjugating enzyme]-S-ubiquitinyl-L-cysteine + [acceptor protein]-L-lysine = [E2 ubiquitin-conjugating enzyme]-L-cysteine + [acceptor protein]-N(6)-ubiquitinyl-L-lysine.</text>
        <dbReference type="EC" id="2.3.2.31"/>
    </reaction>
</comment>
<dbReference type="InterPro" id="IPR013083">
    <property type="entry name" value="Znf_RING/FYVE/PHD"/>
</dbReference>
<dbReference type="GO" id="GO:0005634">
    <property type="term" value="C:nucleus"/>
    <property type="evidence" value="ECO:0007669"/>
    <property type="project" value="UniProtKB-ARBA"/>
</dbReference>
<evidence type="ECO:0000256" key="4">
    <source>
        <dbReference type="ARBA" id="ARBA00022723"/>
    </source>
</evidence>
<dbReference type="FunFam" id="1.20.120.1750:FF:000017">
    <property type="entry name" value="RBR-type E3 ubiquitin transferase"/>
    <property type="match status" value="1"/>
</dbReference>
<dbReference type="Gene3D" id="2.20.25.20">
    <property type="match status" value="1"/>
</dbReference>
<evidence type="ECO:0000256" key="1">
    <source>
        <dbReference type="ARBA" id="ARBA00001798"/>
    </source>
</evidence>
<reference evidence="14" key="1">
    <citation type="submission" date="2022-01" db="EMBL/GenBank/DDBJ databases">
        <authorList>
            <person name="King R."/>
        </authorList>
    </citation>
    <scope>NUCLEOTIDE SEQUENCE</scope>
</reference>
<evidence type="ECO:0000256" key="10">
    <source>
        <dbReference type="SAM" id="MobiDB-lite"/>
    </source>
</evidence>
<dbReference type="Pfam" id="PF00097">
    <property type="entry name" value="zf-C3HC4"/>
    <property type="match status" value="1"/>
</dbReference>
<feature type="domain" description="RING-type" evidence="13">
    <location>
        <begin position="111"/>
        <end position="329"/>
    </location>
</feature>
<dbReference type="EMBL" id="OU895879">
    <property type="protein sequence ID" value="CAG9806523.1"/>
    <property type="molecule type" value="Genomic_DNA"/>
</dbReference>
<dbReference type="PROSITE" id="PS51873">
    <property type="entry name" value="TRIAD"/>
    <property type="match status" value="1"/>
</dbReference>
<dbReference type="InterPro" id="IPR018957">
    <property type="entry name" value="Znf_C3HC4_RING-type"/>
</dbReference>
<dbReference type="InterPro" id="IPR044066">
    <property type="entry name" value="TRIAD_supradom"/>
</dbReference>
<evidence type="ECO:0000256" key="2">
    <source>
        <dbReference type="ARBA" id="ARBA00012251"/>
    </source>
</evidence>
<dbReference type="PANTHER" id="PTHR11685">
    <property type="entry name" value="RBR FAMILY RING FINGER AND IBR DOMAIN-CONTAINING"/>
    <property type="match status" value="1"/>
</dbReference>
<feature type="domain" description="RING-type" evidence="12">
    <location>
        <begin position="115"/>
        <end position="164"/>
    </location>
</feature>
<keyword evidence="8" id="KW-0862">Zinc</keyword>
<keyword evidence="4" id="KW-0479">Metal-binding</keyword>
<keyword evidence="6 9" id="KW-0863">Zinc-finger</keyword>
<dbReference type="CDD" id="cd20338">
    <property type="entry name" value="BRcat_RBR_RNF19"/>
    <property type="match status" value="1"/>
</dbReference>
<dbReference type="InterPro" id="IPR031127">
    <property type="entry name" value="E3_UB_ligase_RBR"/>
</dbReference>
<feature type="compositionally biased region" description="Low complexity" evidence="10">
    <location>
        <begin position="42"/>
        <end position="70"/>
    </location>
</feature>
<keyword evidence="11" id="KW-0812">Transmembrane</keyword>
<evidence type="ECO:0000256" key="11">
    <source>
        <dbReference type="SAM" id="Phobius"/>
    </source>
</evidence>
<organism evidence="14 15">
    <name type="scientific">Chironomus riparius</name>
    <dbReference type="NCBI Taxonomy" id="315576"/>
    <lineage>
        <taxon>Eukaryota</taxon>
        <taxon>Metazoa</taxon>
        <taxon>Ecdysozoa</taxon>
        <taxon>Arthropoda</taxon>
        <taxon>Hexapoda</taxon>
        <taxon>Insecta</taxon>
        <taxon>Pterygota</taxon>
        <taxon>Neoptera</taxon>
        <taxon>Endopterygota</taxon>
        <taxon>Diptera</taxon>
        <taxon>Nematocera</taxon>
        <taxon>Chironomoidea</taxon>
        <taxon>Chironomidae</taxon>
        <taxon>Chironominae</taxon>
        <taxon>Chironomus</taxon>
    </lineage>
</organism>
<evidence type="ECO:0000256" key="3">
    <source>
        <dbReference type="ARBA" id="ARBA00022679"/>
    </source>
</evidence>
<dbReference type="Pfam" id="PF01485">
    <property type="entry name" value="IBR"/>
    <property type="match status" value="1"/>
</dbReference>